<dbReference type="InterPro" id="IPR053924">
    <property type="entry name" value="RecX_HTH_2nd"/>
</dbReference>
<feature type="domain" description="RecX second three-helical" evidence="6">
    <location>
        <begin position="104"/>
        <end position="143"/>
    </location>
</feature>
<dbReference type="EMBL" id="JABEVU030000001">
    <property type="protein sequence ID" value="MDB0581011.1"/>
    <property type="molecule type" value="Genomic_DNA"/>
</dbReference>
<evidence type="ECO:0000259" key="6">
    <source>
        <dbReference type="Pfam" id="PF02631"/>
    </source>
</evidence>
<reference evidence="12" key="2">
    <citation type="submission" date="2020-04" db="EMBL/GenBank/DDBJ databases">
        <title>Genome analysis and biological profiling of marine Cellulosimicrobium funkei MOSEL-ME6.</title>
        <authorList>
            <person name="Tanveer F."/>
            <person name="Xie Y."/>
            <person name="Shinwari Z.K."/>
        </authorList>
    </citation>
    <scope>NUCLEOTIDE SEQUENCE [LARGE SCALE GENOMIC DNA]</scope>
    <source>
        <strain evidence="12">MOSEL-ME25</strain>
    </source>
</reference>
<protein>
    <recommendedName>
        <fullName evidence="3 5">Regulatory protein RecX</fullName>
    </recommendedName>
</protein>
<dbReference type="InterPro" id="IPR003783">
    <property type="entry name" value="Regulatory_RecX"/>
</dbReference>
<dbReference type="RefSeq" id="WP_040106372.1">
    <property type="nucleotide sequence ID" value="NZ_BMCA01000003.1"/>
</dbReference>
<dbReference type="Proteomes" id="UP000031546">
    <property type="component" value="Unassembled WGS sequence"/>
</dbReference>
<evidence type="ECO:0000256" key="5">
    <source>
        <dbReference type="HAMAP-Rule" id="MF_01114"/>
    </source>
</evidence>
<evidence type="ECO:0000313" key="9">
    <source>
        <dbReference type="EMBL" id="KIH70167.1"/>
    </source>
</evidence>
<evidence type="ECO:0000256" key="4">
    <source>
        <dbReference type="ARBA" id="ARBA00022490"/>
    </source>
</evidence>
<dbReference type="Gene3D" id="1.10.10.10">
    <property type="entry name" value="Winged helix-like DNA-binding domain superfamily/Winged helix DNA-binding domain"/>
    <property type="match status" value="3"/>
</dbReference>
<dbReference type="EMBL" id="JXII01000008">
    <property type="protein sequence ID" value="KIH70167.1"/>
    <property type="molecule type" value="Genomic_DNA"/>
</dbReference>
<comment type="function">
    <text evidence="5">Modulates RecA activity.</text>
</comment>
<dbReference type="GO" id="GO:0006282">
    <property type="term" value="P:regulation of DNA repair"/>
    <property type="evidence" value="ECO:0007669"/>
    <property type="project" value="UniProtKB-UniRule"/>
</dbReference>
<dbReference type="InterPro" id="IPR053925">
    <property type="entry name" value="RecX_HTH_3rd"/>
</dbReference>
<keyword evidence="12" id="KW-1185">Reference proteome</keyword>
<evidence type="ECO:0000313" key="12">
    <source>
        <dbReference type="Proteomes" id="UP000527860"/>
    </source>
</evidence>
<dbReference type="PANTHER" id="PTHR33602:SF1">
    <property type="entry name" value="REGULATORY PROTEIN RECX FAMILY PROTEIN"/>
    <property type="match status" value="1"/>
</dbReference>
<evidence type="ECO:0000313" key="11">
    <source>
        <dbReference type="Proteomes" id="UP000031546"/>
    </source>
</evidence>
<dbReference type="Pfam" id="PF21981">
    <property type="entry name" value="RecX_HTH3"/>
    <property type="match status" value="1"/>
</dbReference>
<gene>
    <name evidence="5" type="primary">recX</name>
    <name evidence="10" type="ORF">F7P68_0010770</name>
    <name evidence="9" type="ORF">SN16_09385</name>
</gene>
<feature type="domain" description="RecX third three-helical" evidence="7">
    <location>
        <begin position="213"/>
        <end position="248"/>
    </location>
</feature>
<reference evidence="9 11" key="1">
    <citation type="submission" date="2015-01" db="EMBL/GenBank/DDBJ databases">
        <title>Genome sequences of high lactate-tolerant strain Salinicoccus roseus W12 with industrial interest.</title>
        <authorList>
            <person name="Wang H."/>
            <person name="Yu B."/>
        </authorList>
    </citation>
    <scope>NUCLEOTIDE SEQUENCE [LARGE SCALE GENOMIC DNA]</scope>
    <source>
        <strain evidence="9 11">W12</strain>
    </source>
</reference>
<evidence type="ECO:0000256" key="3">
    <source>
        <dbReference type="ARBA" id="ARBA00018111"/>
    </source>
</evidence>
<sequence length="264" mass="31628">MQIKKVALLKNSMYEIHMDDGTSFKAHEESVVKYRLIPERILERDEYNQVLEAIQYDQAYVKALGYISYKLRSESEMRKYLVEDYHPEMIDRTIQRLREEGYVNDAHYAKALKNTMVATTDKGPFALERELKKHRIDEAVIRENVDAFSREVDEERMNKLKDKQLKRHKGAYRQFRMKLTEKLYQKGYGKAHIDMINFDDDYDETAHFDKDFEKYFNKYRKKETGHALKQKLIQALMRKGYGYDLIQEKLGGIDDETFEHYDET</sequence>
<comment type="caution">
    <text evidence="9">The sequence shown here is derived from an EMBL/GenBank/DDBJ whole genome shotgun (WGS) entry which is preliminary data.</text>
</comment>
<evidence type="ECO:0000259" key="7">
    <source>
        <dbReference type="Pfam" id="PF21981"/>
    </source>
</evidence>
<dbReference type="AlphaFoldDB" id="A0A0C2E443"/>
<dbReference type="PANTHER" id="PTHR33602">
    <property type="entry name" value="REGULATORY PROTEIN RECX FAMILY PROTEIN"/>
    <property type="match status" value="1"/>
</dbReference>
<reference evidence="10" key="3">
    <citation type="submission" date="2020-04" db="EMBL/GenBank/DDBJ databases">
        <authorList>
            <person name="Tanveer F."/>
            <person name="Xie Y."/>
            <person name="Shinwari Z.K."/>
        </authorList>
    </citation>
    <scope>NUCLEOTIDE SEQUENCE</scope>
    <source>
        <strain evidence="10">MOSEL-ME25</strain>
    </source>
</reference>
<dbReference type="GeneID" id="77845769"/>
<dbReference type="GO" id="GO:0005737">
    <property type="term" value="C:cytoplasm"/>
    <property type="evidence" value="ECO:0007669"/>
    <property type="project" value="UniProtKB-SubCell"/>
</dbReference>
<proteinExistence type="inferred from homology"/>
<dbReference type="OrthoDB" id="5421057at2"/>
<dbReference type="InterPro" id="IPR036388">
    <property type="entry name" value="WH-like_DNA-bd_sf"/>
</dbReference>
<comment type="similarity">
    <text evidence="2 5">Belongs to the RecX family.</text>
</comment>
<dbReference type="Proteomes" id="UP000527860">
    <property type="component" value="Unassembled WGS sequence"/>
</dbReference>
<evidence type="ECO:0000259" key="8">
    <source>
        <dbReference type="Pfam" id="PF21982"/>
    </source>
</evidence>
<dbReference type="Pfam" id="PF02631">
    <property type="entry name" value="RecX_HTH2"/>
    <property type="match status" value="1"/>
</dbReference>
<organism evidence="9 11">
    <name type="scientific">Salinicoccus roseus</name>
    <dbReference type="NCBI Taxonomy" id="45670"/>
    <lineage>
        <taxon>Bacteria</taxon>
        <taxon>Bacillati</taxon>
        <taxon>Bacillota</taxon>
        <taxon>Bacilli</taxon>
        <taxon>Bacillales</taxon>
        <taxon>Staphylococcaceae</taxon>
        <taxon>Salinicoccus</taxon>
    </lineage>
</organism>
<keyword evidence="4 5" id="KW-0963">Cytoplasm</keyword>
<dbReference type="STRING" id="45670.SN16_09385"/>
<dbReference type="Pfam" id="PF21982">
    <property type="entry name" value="RecX_HTH1"/>
    <property type="match status" value="1"/>
</dbReference>
<comment type="subcellular location">
    <subcellularLocation>
        <location evidence="1 5">Cytoplasm</location>
    </subcellularLocation>
</comment>
<evidence type="ECO:0000313" key="10">
    <source>
        <dbReference type="EMBL" id="MDB0581011.1"/>
    </source>
</evidence>
<dbReference type="InterPro" id="IPR053926">
    <property type="entry name" value="RecX_HTH_1st"/>
</dbReference>
<name>A0A0C2E443_9STAP</name>
<feature type="domain" description="RecX first three-helical" evidence="8">
    <location>
        <begin position="59"/>
        <end position="97"/>
    </location>
</feature>
<evidence type="ECO:0000256" key="2">
    <source>
        <dbReference type="ARBA" id="ARBA00009695"/>
    </source>
</evidence>
<reference evidence="10 12" key="4">
    <citation type="submission" date="2022-12" db="EMBL/GenBank/DDBJ databases">
        <title>Genome analysis and biological profiling of marine Salinicoccus roseus MOSEL-ME25.</title>
        <authorList>
            <person name="Mirza F.T."/>
            <person name="Xie Y."/>
            <person name="Shinwari Z.K."/>
        </authorList>
    </citation>
    <scope>NUCLEOTIDE SEQUENCE [LARGE SCALE GENOMIC DNA]</scope>
    <source>
        <strain evidence="10 12">MOSEL-ME25</strain>
    </source>
</reference>
<evidence type="ECO:0000256" key="1">
    <source>
        <dbReference type="ARBA" id="ARBA00004496"/>
    </source>
</evidence>
<accession>A0A0C2E443</accession>
<dbReference type="HAMAP" id="MF_01114">
    <property type="entry name" value="RecX"/>
    <property type="match status" value="1"/>
</dbReference>